<feature type="domain" description="TF-B3" evidence="6">
    <location>
        <begin position="12"/>
        <end position="112"/>
    </location>
</feature>
<dbReference type="Proteomes" id="UP000327013">
    <property type="component" value="Chromosome 8"/>
</dbReference>
<dbReference type="OrthoDB" id="1037838at2759"/>
<keyword evidence="2" id="KW-0805">Transcription regulation</keyword>
<dbReference type="Gene3D" id="2.40.330.10">
    <property type="entry name" value="DNA-binding pseudobarrel domain"/>
    <property type="match status" value="1"/>
</dbReference>
<evidence type="ECO:0000256" key="4">
    <source>
        <dbReference type="ARBA" id="ARBA00023163"/>
    </source>
</evidence>
<sequence length="129" mass="14942">MAMAADFVVRHMSRKELSASDISEGRVYLPTELVQNLGRADGTERVTVFDVQMNPSTMNFCRRRDQRAFLGDGWRQFVIEKGFTKDDTVIFYVLRPRGGGINPTYFQIIRREDEGRAIGQFDLNRELQF</sequence>
<name>A0A5N6RR43_9ROSI</name>
<organism evidence="7 8">
    <name type="scientific">Carpinus fangiana</name>
    <dbReference type="NCBI Taxonomy" id="176857"/>
    <lineage>
        <taxon>Eukaryota</taxon>
        <taxon>Viridiplantae</taxon>
        <taxon>Streptophyta</taxon>
        <taxon>Embryophyta</taxon>
        <taxon>Tracheophyta</taxon>
        <taxon>Spermatophyta</taxon>
        <taxon>Magnoliopsida</taxon>
        <taxon>eudicotyledons</taxon>
        <taxon>Gunneridae</taxon>
        <taxon>Pentapetalae</taxon>
        <taxon>rosids</taxon>
        <taxon>fabids</taxon>
        <taxon>Fagales</taxon>
        <taxon>Betulaceae</taxon>
        <taxon>Carpinus</taxon>
    </lineage>
</organism>
<evidence type="ECO:0000313" key="8">
    <source>
        <dbReference type="Proteomes" id="UP000327013"/>
    </source>
</evidence>
<keyword evidence="8" id="KW-1185">Reference proteome</keyword>
<dbReference type="EMBL" id="CM017328">
    <property type="protein sequence ID" value="KAE8124377.1"/>
    <property type="molecule type" value="Genomic_DNA"/>
</dbReference>
<evidence type="ECO:0000256" key="3">
    <source>
        <dbReference type="ARBA" id="ARBA00023125"/>
    </source>
</evidence>
<evidence type="ECO:0000259" key="6">
    <source>
        <dbReference type="PROSITE" id="PS50863"/>
    </source>
</evidence>
<dbReference type="GO" id="GO:0005634">
    <property type="term" value="C:nucleus"/>
    <property type="evidence" value="ECO:0007669"/>
    <property type="project" value="UniProtKB-SubCell"/>
</dbReference>
<protein>
    <recommendedName>
        <fullName evidence="6">TF-B3 domain-containing protein</fullName>
    </recommendedName>
</protein>
<dbReference type="SMART" id="SM01019">
    <property type="entry name" value="B3"/>
    <property type="match status" value="1"/>
</dbReference>
<dbReference type="PROSITE" id="PS50863">
    <property type="entry name" value="B3"/>
    <property type="match status" value="1"/>
</dbReference>
<reference evidence="7 8" key="1">
    <citation type="submission" date="2019-06" db="EMBL/GenBank/DDBJ databases">
        <title>A chromosomal-level reference genome of Carpinus fangiana (Coryloideae, Betulaceae).</title>
        <authorList>
            <person name="Yang X."/>
            <person name="Wang Z."/>
            <person name="Zhang L."/>
            <person name="Hao G."/>
            <person name="Liu J."/>
            <person name="Yang Y."/>
        </authorList>
    </citation>
    <scope>NUCLEOTIDE SEQUENCE [LARGE SCALE GENOMIC DNA]</scope>
    <source>
        <strain evidence="7">Cfa_2016G</strain>
        <tissue evidence="7">Leaf</tissue>
    </source>
</reference>
<dbReference type="InterPro" id="IPR003340">
    <property type="entry name" value="B3_DNA-bd"/>
</dbReference>
<keyword evidence="3" id="KW-0238">DNA-binding</keyword>
<keyword evidence="5" id="KW-0539">Nucleus</keyword>
<proteinExistence type="predicted"/>
<dbReference type="GO" id="GO:0003677">
    <property type="term" value="F:DNA binding"/>
    <property type="evidence" value="ECO:0007669"/>
    <property type="project" value="UniProtKB-KW"/>
</dbReference>
<keyword evidence="4" id="KW-0804">Transcription</keyword>
<accession>A0A5N6RR43</accession>
<dbReference type="CDD" id="cd10017">
    <property type="entry name" value="B3_DNA"/>
    <property type="match status" value="1"/>
</dbReference>
<evidence type="ECO:0000256" key="2">
    <source>
        <dbReference type="ARBA" id="ARBA00023015"/>
    </source>
</evidence>
<dbReference type="InterPro" id="IPR015300">
    <property type="entry name" value="DNA-bd_pseudobarrel_sf"/>
</dbReference>
<dbReference type="Pfam" id="PF02362">
    <property type="entry name" value="B3"/>
    <property type="match status" value="1"/>
</dbReference>
<gene>
    <name evidence="7" type="ORF">FH972_019271</name>
</gene>
<evidence type="ECO:0000256" key="1">
    <source>
        <dbReference type="ARBA" id="ARBA00004123"/>
    </source>
</evidence>
<evidence type="ECO:0000313" key="7">
    <source>
        <dbReference type="EMBL" id="KAE8124377.1"/>
    </source>
</evidence>
<comment type="subcellular location">
    <subcellularLocation>
        <location evidence="1">Nucleus</location>
    </subcellularLocation>
</comment>
<dbReference type="SUPFAM" id="SSF101936">
    <property type="entry name" value="DNA-binding pseudobarrel domain"/>
    <property type="match status" value="1"/>
</dbReference>
<evidence type="ECO:0000256" key="5">
    <source>
        <dbReference type="ARBA" id="ARBA00023242"/>
    </source>
</evidence>
<dbReference type="AlphaFoldDB" id="A0A5N6RR43"/>